<dbReference type="GeneID" id="65086145"/>
<sequence length="381" mass="41787">MSFPNFEHGPGSRSGEEEWIHITDLRERKRVQNRVSQRNYRRRLKAKIQTLERERNASRAMLGLNAEALDPTFERLHGCHVFSTEQDVEQRSETLPATGRPASTANSQPGPSYETADRFFESMMQVTAKWAEPPAENMDSDDFIDTDSQGMIGFGRTTTGSASGGSVSSLPSLLMSNPSTVSFDTNPTGQRRQSITQLTGLLADAASRGPNRANHPIFNTGIRPGKEISGTNAPHGNKNDTDSAFTQTSPFSSSQYLTSLAPVSASESLVPDPLSAASPEVIFTRILLLMKQAGFEDMDSMVQAYYTAKFRYDSVVHWAQKRSREKRLGPLLTSLSRESTEWPVEQAAQYQDAILGIADGLCGMNVNAHATTPGSDESPSF</sequence>
<dbReference type="EMBL" id="FCQH01000024">
    <property type="protein sequence ID" value="CVL08663.1"/>
    <property type="molecule type" value="Genomic_DNA"/>
</dbReference>
<keyword evidence="5" id="KW-1185">Reference proteome</keyword>
<reference evidence="5" key="1">
    <citation type="journal article" date="2016" name="Genome Biol. Evol.">
        <title>Comparative 'omics' of the Fusarium fujikuroi species complex highlights differences in genetic potential and metabolite synthesis.</title>
        <authorList>
            <person name="Niehaus E.-M."/>
            <person name="Muensterkoetter M."/>
            <person name="Proctor R.H."/>
            <person name="Brown D.W."/>
            <person name="Sharon A."/>
            <person name="Idan Y."/>
            <person name="Oren-Young L."/>
            <person name="Sieber C.M."/>
            <person name="Novak O."/>
            <person name="Pencik A."/>
            <person name="Tarkowska D."/>
            <person name="Hromadova K."/>
            <person name="Freeman S."/>
            <person name="Maymon M."/>
            <person name="Elazar M."/>
            <person name="Youssef S.A."/>
            <person name="El-Shabrawy E.S.M."/>
            <person name="Shalaby A.B.A."/>
            <person name="Houterman P."/>
            <person name="Brock N.L."/>
            <person name="Burkhardt I."/>
            <person name="Tsavkelova E.A."/>
            <person name="Dickschat J.S."/>
            <person name="Galuszka P."/>
            <person name="Gueldener U."/>
            <person name="Tudzynski B."/>
        </authorList>
    </citation>
    <scope>NUCLEOTIDE SEQUENCE [LARGE SCALE GENOMIC DNA]</scope>
    <source>
        <strain evidence="5">MRC7560</strain>
    </source>
</reference>
<organism evidence="4 5">
    <name type="scientific">Fusarium mangiferae</name>
    <name type="common">Mango malformation disease fungus</name>
    <dbReference type="NCBI Taxonomy" id="192010"/>
    <lineage>
        <taxon>Eukaryota</taxon>
        <taxon>Fungi</taxon>
        <taxon>Dikarya</taxon>
        <taxon>Ascomycota</taxon>
        <taxon>Pezizomycotina</taxon>
        <taxon>Sordariomycetes</taxon>
        <taxon>Hypocreomycetidae</taxon>
        <taxon>Hypocreales</taxon>
        <taxon>Nectriaceae</taxon>
        <taxon>Fusarium</taxon>
        <taxon>Fusarium fujikuroi species complex</taxon>
    </lineage>
</organism>
<dbReference type="InterPro" id="IPR046347">
    <property type="entry name" value="bZIP_sf"/>
</dbReference>
<accession>A0A1L7UJP8</accession>
<dbReference type="VEuPathDB" id="FungiDB:FMAN_06882"/>
<feature type="domain" description="BZIP" evidence="3">
    <location>
        <begin position="28"/>
        <end position="43"/>
    </location>
</feature>
<evidence type="ECO:0000256" key="1">
    <source>
        <dbReference type="SAM" id="Coils"/>
    </source>
</evidence>
<feature type="region of interest" description="Disordered" evidence="2">
    <location>
        <begin position="85"/>
        <end position="114"/>
    </location>
</feature>
<dbReference type="Proteomes" id="UP000184255">
    <property type="component" value="Unassembled WGS sequence"/>
</dbReference>
<dbReference type="PROSITE" id="PS00036">
    <property type="entry name" value="BZIP_BASIC"/>
    <property type="match status" value="1"/>
</dbReference>
<dbReference type="PANTHER" id="PTHR39607">
    <property type="entry name" value="XANTHOCILLIN BIOSYNTHESIS CLUSTER TRANSCRIPTION FACTOR XANC-RELATED"/>
    <property type="match status" value="1"/>
</dbReference>
<protein>
    <recommendedName>
        <fullName evidence="3">BZIP domain-containing protein</fullName>
    </recommendedName>
</protein>
<evidence type="ECO:0000259" key="3">
    <source>
        <dbReference type="PROSITE" id="PS00036"/>
    </source>
</evidence>
<dbReference type="CDD" id="cd14688">
    <property type="entry name" value="bZIP_YAP"/>
    <property type="match status" value="1"/>
</dbReference>
<gene>
    <name evidence="4" type="ORF">FMAN_06882</name>
</gene>
<keyword evidence="1" id="KW-0175">Coiled coil</keyword>
<feature type="region of interest" description="Disordered" evidence="2">
    <location>
        <begin position="206"/>
        <end position="246"/>
    </location>
</feature>
<name>A0A1L7UJP8_FUSMA</name>
<evidence type="ECO:0000313" key="5">
    <source>
        <dbReference type="Proteomes" id="UP000184255"/>
    </source>
</evidence>
<evidence type="ECO:0000313" key="4">
    <source>
        <dbReference type="EMBL" id="CVL08663.1"/>
    </source>
</evidence>
<comment type="caution">
    <text evidence="4">The sequence shown here is derived from an EMBL/GenBank/DDBJ whole genome shotgun (WGS) entry which is preliminary data.</text>
</comment>
<dbReference type="SUPFAM" id="SSF57959">
    <property type="entry name" value="Leucine zipper domain"/>
    <property type="match status" value="1"/>
</dbReference>
<dbReference type="InterPro" id="IPR052635">
    <property type="entry name" value="Sec_Metab_Biosynth_Reg"/>
</dbReference>
<evidence type="ECO:0000256" key="2">
    <source>
        <dbReference type="SAM" id="MobiDB-lite"/>
    </source>
</evidence>
<dbReference type="RefSeq" id="XP_041691190.1">
    <property type="nucleotide sequence ID" value="XM_041825851.1"/>
</dbReference>
<dbReference type="PANTHER" id="PTHR39607:SF3">
    <property type="entry name" value="BZIP DOMAIN-CONTAINING PROTEIN"/>
    <property type="match status" value="1"/>
</dbReference>
<proteinExistence type="predicted"/>
<feature type="coiled-coil region" evidence="1">
    <location>
        <begin position="34"/>
        <end position="61"/>
    </location>
</feature>
<feature type="compositionally biased region" description="Polar residues" evidence="2">
    <location>
        <begin position="101"/>
        <end position="110"/>
    </location>
</feature>
<dbReference type="GO" id="GO:0003700">
    <property type="term" value="F:DNA-binding transcription factor activity"/>
    <property type="evidence" value="ECO:0007669"/>
    <property type="project" value="InterPro"/>
</dbReference>
<dbReference type="AlphaFoldDB" id="A0A1L7UJP8"/>
<dbReference type="InterPro" id="IPR004827">
    <property type="entry name" value="bZIP"/>
</dbReference>